<name>A0AAV4X1G1_9ARAC</name>
<protein>
    <submittedName>
        <fullName evidence="2">Uncharacterized protein</fullName>
    </submittedName>
</protein>
<proteinExistence type="predicted"/>
<sequence>MTPERKRFEFGMRAENTQVELFTPTQPPSLATFPFQKRLPNNKTSKHFLFHARDNSINTTTRERERFEFGMRAENTQVELPIDTTAILSNFSFSKDDFPTTKPRSISHSTREATVLIQ</sequence>
<evidence type="ECO:0000313" key="2">
    <source>
        <dbReference type="EMBL" id="GIY88498.1"/>
    </source>
</evidence>
<keyword evidence="3" id="KW-1185">Reference proteome</keyword>
<feature type="region of interest" description="Disordered" evidence="1">
    <location>
        <begin position="98"/>
        <end position="118"/>
    </location>
</feature>
<dbReference type="AlphaFoldDB" id="A0AAV4X1G1"/>
<comment type="caution">
    <text evidence="2">The sequence shown here is derived from an EMBL/GenBank/DDBJ whole genome shotgun (WGS) entry which is preliminary data.</text>
</comment>
<dbReference type="Proteomes" id="UP001054837">
    <property type="component" value="Unassembled WGS sequence"/>
</dbReference>
<reference evidence="2 3" key="1">
    <citation type="submission" date="2021-06" db="EMBL/GenBank/DDBJ databases">
        <title>Caerostris darwini draft genome.</title>
        <authorList>
            <person name="Kono N."/>
            <person name="Arakawa K."/>
        </authorList>
    </citation>
    <scope>NUCLEOTIDE SEQUENCE [LARGE SCALE GENOMIC DNA]</scope>
</reference>
<evidence type="ECO:0000256" key="1">
    <source>
        <dbReference type="SAM" id="MobiDB-lite"/>
    </source>
</evidence>
<accession>A0AAV4X1G1</accession>
<dbReference type="EMBL" id="BPLQ01015495">
    <property type="protein sequence ID" value="GIY88498.1"/>
    <property type="molecule type" value="Genomic_DNA"/>
</dbReference>
<evidence type="ECO:0000313" key="3">
    <source>
        <dbReference type="Proteomes" id="UP001054837"/>
    </source>
</evidence>
<gene>
    <name evidence="2" type="ORF">CDAR_247211</name>
</gene>
<organism evidence="2 3">
    <name type="scientific">Caerostris darwini</name>
    <dbReference type="NCBI Taxonomy" id="1538125"/>
    <lineage>
        <taxon>Eukaryota</taxon>
        <taxon>Metazoa</taxon>
        <taxon>Ecdysozoa</taxon>
        <taxon>Arthropoda</taxon>
        <taxon>Chelicerata</taxon>
        <taxon>Arachnida</taxon>
        <taxon>Araneae</taxon>
        <taxon>Araneomorphae</taxon>
        <taxon>Entelegynae</taxon>
        <taxon>Araneoidea</taxon>
        <taxon>Araneidae</taxon>
        <taxon>Caerostris</taxon>
    </lineage>
</organism>